<comment type="caution">
    <text evidence="2">The sequence shown here is derived from an EMBL/GenBank/DDBJ whole genome shotgun (WGS) entry which is preliminary data.</text>
</comment>
<dbReference type="Proteomes" id="UP001165082">
    <property type="component" value="Unassembled WGS sequence"/>
</dbReference>
<feature type="chain" id="PRO_5040745447" evidence="1">
    <location>
        <begin position="19"/>
        <end position="174"/>
    </location>
</feature>
<evidence type="ECO:0000313" key="2">
    <source>
        <dbReference type="EMBL" id="GMI37849.1"/>
    </source>
</evidence>
<proteinExistence type="predicted"/>
<evidence type="ECO:0000313" key="3">
    <source>
        <dbReference type="Proteomes" id="UP001165082"/>
    </source>
</evidence>
<accession>A0A9W7L8J4</accession>
<dbReference type="AlphaFoldDB" id="A0A9W7L8J4"/>
<keyword evidence="3" id="KW-1185">Reference proteome</keyword>
<dbReference type="OrthoDB" id="188009at2759"/>
<organism evidence="2 3">
    <name type="scientific">Triparma retinervis</name>
    <dbReference type="NCBI Taxonomy" id="2557542"/>
    <lineage>
        <taxon>Eukaryota</taxon>
        <taxon>Sar</taxon>
        <taxon>Stramenopiles</taxon>
        <taxon>Ochrophyta</taxon>
        <taxon>Bolidophyceae</taxon>
        <taxon>Parmales</taxon>
        <taxon>Triparmaceae</taxon>
        <taxon>Triparma</taxon>
    </lineage>
</organism>
<dbReference type="EMBL" id="BRXZ01007993">
    <property type="protein sequence ID" value="GMI37849.1"/>
    <property type="molecule type" value="Genomic_DNA"/>
</dbReference>
<name>A0A9W7L8J4_9STRA</name>
<feature type="signal peptide" evidence="1">
    <location>
        <begin position="1"/>
        <end position="18"/>
    </location>
</feature>
<sequence>MRVIFPAAALLVLPSAFGDGIQFSRTIDTIADDSSWSLKFDSGCSSSDDYGSNDCSFAWGDEVTGNVDLSLGHDLDEGSTFSVDMKVDSIVPFSFSCPVCGANCTTTIPIVNQDVNFAMPPCPVSALDLSTPFDYALPADSPTKGVKVSAKGTLGVKDAAGATVLSGEITATVQ</sequence>
<keyword evidence="1" id="KW-0732">Signal</keyword>
<protein>
    <submittedName>
        <fullName evidence="2">Uncharacterized protein</fullName>
    </submittedName>
</protein>
<reference evidence="2" key="1">
    <citation type="submission" date="2022-07" db="EMBL/GenBank/DDBJ databases">
        <title>Genome analysis of Parmales, a sister group of diatoms, reveals the evolutionary specialization of diatoms from phago-mixotrophs to photoautotrophs.</title>
        <authorList>
            <person name="Ban H."/>
            <person name="Sato S."/>
            <person name="Yoshikawa S."/>
            <person name="Kazumasa Y."/>
            <person name="Nakamura Y."/>
            <person name="Ichinomiya M."/>
            <person name="Saitoh K."/>
            <person name="Sato N."/>
            <person name="Blanc-Mathieu R."/>
            <person name="Endo H."/>
            <person name="Kuwata A."/>
            <person name="Ogata H."/>
        </authorList>
    </citation>
    <scope>NUCLEOTIDE SEQUENCE</scope>
</reference>
<gene>
    <name evidence="2" type="ORF">TrRE_jg12861</name>
</gene>
<evidence type="ECO:0000256" key="1">
    <source>
        <dbReference type="SAM" id="SignalP"/>
    </source>
</evidence>